<evidence type="ECO:0000313" key="5">
    <source>
        <dbReference type="EMBL" id="SFF27071.1"/>
    </source>
</evidence>
<dbReference type="InterPro" id="IPR001647">
    <property type="entry name" value="HTH_TetR"/>
</dbReference>
<feature type="domain" description="HTH tetR-type" evidence="4">
    <location>
        <begin position="55"/>
        <end position="115"/>
    </location>
</feature>
<dbReference type="SUPFAM" id="SSF46689">
    <property type="entry name" value="Homeodomain-like"/>
    <property type="match status" value="1"/>
</dbReference>
<gene>
    <name evidence="5" type="ORF">SAMN04489711_12161</name>
</gene>
<accession>A0A1I2HEX7</accession>
<feature type="compositionally biased region" description="Low complexity" evidence="3">
    <location>
        <begin position="1"/>
        <end position="46"/>
    </location>
</feature>
<dbReference type="InterPro" id="IPR036271">
    <property type="entry name" value="Tet_transcr_reg_TetR-rel_C_sf"/>
</dbReference>
<dbReference type="PANTHER" id="PTHR30055:SF235">
    <property type="entry name" value="TRANSCRIPTIONAL REGULATORY PROTEIN"/>
    <property type="match status" value="1"/>
</dbReference>
<dbReference type="EMBL" id="FONX01000021">
    <property type="protein sequence ID" value="SFF27071.1"/>
    <property type="molecule type" value="Genomic_DNA"/>
</dbReference>
<name>A0A1I2HEX7_9BURK</name>
<dbReference type="SUPFAM" id="SSF48498">
    <property type="entry name" value="Tetracyclin repressor-like, C-terminal domain"/>
    <property type="match status" value="1"/>
</dbReference>
<dbReference type="GO" id="GO:0003700">
    <property type="term" value="F:DNA-binding transcription factor activity"/>
    <property type="evidence" value="ECO:0007669"/>
    <property type="project" value="TreeGrafter"/>
</dbReference>
<evidence type="ECO:0000256" key="3">
    <source>
        <dbReference type="SAM" id="MobiDB-lite"/>
    </source>
</evidence>
<organism evidence="5 6">
    <name type="scientific">Paracidovorax wautersii</name>
    <dbReference type="NCBI Taxonomy" id="1177982"/>
    <lineage>
        <taxon>Bacteria</taxon>
        <taxon>Pseudomonadati</taxon>
        <taxon>Pseudomonadota</taxon>
        <taxon>Betaproteobacteria</taxon>
        <taxon>Burkholderiales</taxon>
        <taxon>Comamonadaceae</taxon>
        <taxon>Paracidovorax</taxon>
    </lineage>
</organism>
<evidence type="ECO:0000256" key="1">
    <source>
        <dbReference type="ARBA" id="ARBA00023125"/>
    </source>
</evidence>
<dbReference type="PRINTS" id="PR00455">
    <property type="entry name" value="HTHTETR"/>
</dbReference>
<feature type="DNA-binding region" description="H-T-H motif" evidence="2">
    <location>
        <begin position="78"/>
        <end position="97"/>
    </location>
</feature>
<dbReference type="PROSITE" id="PS50977">
    <property type="entry name" value="HTH_TETR_2"/>
    <property type="match status" value="1"/>
</dbReference>
<dbReference type="GO" id="GO:0000976">
    <property type="term" value="F:transcription cis-regulatory region binding"/>
    <property type="evidence" value="ECO:0007669"/>
    <property type="project" value="TreeGrafter"/>
</dbReference>
<dbReference type="AlphaFoldDB" id="A0A1I2HEX7"/>
<dbReference type="Pfam" id="PF17939">
    <property type="entry name" value="TetR_C_30"/>
    <property type="match status" value="1"/>
</dbReference>
<evidence type="ECO:0000313" key="6">
    <source>
        <dbReference type="Proteomes" id="UP000199119"/>
    </source>
</evidence>
<dbReference type="InterPro" id="IPR050109">
    <property type="entry name" value="HTH-type_TetR-like_transc_reg"/>
</dbReference>
<dbReference type="InterPro" id="IPR009057">
    <property type="entry name" value="Homeodomain-like_sf"/>
</dbReference>
<keyword evidence="1 2" id="KW-0238">DNA-binding</keyword>
<evidence type="ECO:0000259" key="4">
    <source>
        <dbReference type="PROSITE" id="PS50977"/>
    </source>
</evidence>
<evidence type="ECO:0000256" key="2">
    <source>
        <dbReference type="PROSITE-ProRule" id="PRU00335"/>
    </source>
</evidence>
<reference evidence="6" key="1">
    <citation type="submission" date="2016-10" db="EMBL/GenBank/DDBJ databases">
        <authorList>
            <person name="Varghese N."/>
            <person name="Submissions S."/>
        </authorList>
    </citation>
    <scope>NUCLEOTIDE SEQUENCE [LARGE SCALE GENOMIC DNA]</scope>
    <source>
        <strain evidence="6">DSM 27981</strain>
    </source>
</reference>
<dbReference type="Proteomes" id="UP000199119">
    <property type="component" value="Unassembled WGS sequence"/>
</dbReference>
<dbReference type="Gene3D" id="1.10.357.10">
    <property type="entry name" value="Tetracycline Repressor, domain 2"/>
    <property type="match status" value="1"/>
</dbReference>
<dbReference type="Pfam" id="PF00440">
    <property type="entry name" value="TetR_N"/>
    <property type="match status" value="1"/>
</dbReference>
<dbReference type="PANTHER" id="PTHR30055">
    <property type="entry name" value="HTH-TYPE TRANSCRIPTIONAL REGULATOR RUTR"/>
    <property type="match status" value="1"/>
</dbReference>
<dbReference type="InterPro" id="IPR041586">
    <property type="entry name" value="PsrA_TetR_C"/>
</dbReference>
<keyword evidence="6" id="KW-1185">Reference proteome</keyword>
<protein>
    <submittedName>
        <fullName evidence="5">DNA-binding transcriptional regulator, AcrR family</fullName>
    </submittedName>
</protein>
<sequence length="261" mass="27977">MTRSSKISSPASSPVAAKAASPAASRKGGKAGAAAVPATRAAKPASGTRDDGMAQNRQANILQAAERLFASRGFHGVSIRDIAEEAGVPLALVGYYYGPKLSLYHAIFRARAHYIEARLSSLERVQREAEPGRLLEEIVQAFVLPVLELAREPAGATFLRLLARGMGEHLEEDEPMIREMFDPLAHAFIDAIARAVPQASRADAAWCYQFALGALQHHVSDTRIERLSRGQSQASDHDVAGPLLVRFITHGIRGACGGLAH</sequence>
<proteinExistence type="predicted"/>
<dbReference type="STRING" id="1177982.SAMN04489711_12161"/>
<feature type="region of interest" description="Disordered" evidence="3">
    <location>
        <begin position="1"/>
        <end position="53"/>
    </location>
</feature>
<dbReference type="RefSeq" id="WP_092941864.1">
    <property type="nucleotide sequence ID" value="NZ_FONX01000021.1"/>
</dbReference>